<keyword evidence="2 13" id="KW-0378">Hydrolase</keyword>
<comment type="catalytic activity">
    <reaction evidence="3">
        <text>ADP-D-ribose + H2O = D-ribose 5-phosphate + AMP + 2 H(+)</text>
        <dbReference type="Rhea" id="RHEA:10412"/>
        <dbReference type="ChEBI" id="CHEBI:15377"/>
        <dbReference type="ChEBI" id="CHEBI:15378"/>
        <dbReference type="ChEBI" id="CHEBI:57967"/>
        <dbReference type="ChEBI" id="CHEBI:78346"/>
        <dbReference type="ChEBI" id="CHEBI:456215"/>
        <dbReference type="EC" id="3.6.1.13"/>
    </reaction>
</comment>
<evidence type="ECO:0000256" key="11">
    <source>
        <dbReference type="ARBA" id="ARBA00079597"/>
    </source>
</evidence>
<dbReference type="PANTHER" id="PTHR11839:SF1">
    <property type="entry name" value="ADP-SUGAR PYROPHOSPHATASE"/>
    <property type="match status" value="1"/>
</dbReference>
<evidence type="ECO:0000256" key="10">
    <source>
        <dbReference type="ARBA" id="ARBA00077853"/>
    </source>
</evidence>
<evidence type="ECO:0000256" key="1">
    <source>
        <dbReference type="ARBA" id="ARBA00012453"/>
    </source>
</evidence>
<evidence type="ECO:0000313" key="16">
    <source>
        <dbReference type="Proteomes" id="UP000005408"/>
    </source>
</evidence>
<dbReference type="EC" id="2.7.7.96" evidence="8"/>
<protein>
    <recommendedName>
        <fullName evidence="9">ADP-sugar pyrophosphatase</fullName>
        <ecNumber evidence="8">2.7.7.96</ecNumber>
        <ecNumber evidence="1">3.6.1.13</ecNumber>
        <ecNumber evidence="7">3.6.1.58</ecNumber>
    </recommendedName>
    <alternativeName>
        <fullName evidence="12">8-oxo-dGDP phosphatase</fullName>
    </alternativeName>
    <alternativeName>
        <fullName evidence="10">Nuclear ATP-synthesis protein NUDIX5</fullName>
    </alternativeName>
    <alternativeName>
        <fullName evidence="11">Nucleoside diphosphate-linked moiety X motif 5</fullName>
    </alternativeName>
</protein>
<evidence type="ECO:0000259" key="14">
    <source>
        <dbReference type="PROSITE" id="PS51462"/>
    </source>
</evidence>
<evidence type="ECO:0000256" key="2">
    <source>
        <dbReference type="ARBA" id="ARBA00022801"/>
    </source>
</evidence>
<evidence type="ECO:0000256" key="8">
    <source>
        <dbReference type="ARBA" id="ARBA00066488"/>
    </source>
</evidence>
<dbReference type="SUPFAM" id="SSF55811">
    <property type="entry name" value="Nudix"/>
    <property type="match status" value="1"/>
</dbReference>
<feature type="domain" description="Nudix hydrolase" evidence="14">
    <location>
        <begin position="123"/>
        <end position="259"/>
    </location>
</feature>
<comment type="catalytic activity">
    <reaction evidence="4">
        <text>D-ribose 5-phosphate + ATP + H(+) = ADP-D-ribose + diphosphate</text>
        <dbReference type="Rhea" id="RHEA:50248"/>
        <dbReference type="ChEBI" id="CHEBI:15378"/>
        <dbReference type="ChEBI" id="CHEBI:30616"/>
        <dbReference type="ChEBI" id="CHEBI:33019"/>
        <dbReference type="ChEBI" id="CHEBI:57967"/>
        <dbReference type="ChEBI" id="CHEBI:78346"/>
        <dbReference type="EC" id="2.7.7.96"/>
    </reaction>
</comment>
<evidence type="ECO:0000256" key="4">
    <source>
        <dbReference type="ARBA" id="ARBA00051147"/>
    </source>
</evidence>
<dbReference type="Proteomes" id="UP000005408">
    <property type="component" value="Unassembled WGS sequence"/>
</dbReference>
<dbReference type="EnsemblMetazoa" id="G28268.1">
    <property type="protein sequence ID" value="G28268.1:cds"/>
    <property type="gene ID" value="G28268"/>
</dbReference>
<evidence type="ECO:0000256" key="7">
    <source>
        <dbReference type="ARBA" id="ARBA00066482"/>
    </source>
</evidence>
<dbReference type="GO" id="GO:0006753">
    <property type="term" value="P:nucleoside phosphate metabolic process"/>
    <property type="evidence" value="ECO:0007669"/>
    <property type="project" value="TreeGrafter"/>
</dbReference>
<evidence type="ECO:0000256" key="12">
    <source>
        <dbReference type="ARBA" id="ARBA00084011"/>
    </source>
</evidence>
<dbReference type="Pfam" id="PF00293">
    <property type="entry name" value="NUDIX"/>
    <property type="match status" value="1"/>
</dbReference>
<evidence type="ECO:0000256" key="13">
    <source>
        <dbReference type="RuleBase" id="RU003476"/>
    </source>
</evidence>
<keyword evidence="16" id="KW-1185">Reference proteome</keyword>
<evidence type="ECO:0000256" key="9">
    <source>
        <dbReference type="ARBA" id="ARBA00071227"/>
    </source>
</evidence>
<evidence type="ECO:0000313" key="15">
    <source>
        <dbReference type="EnsemblMetazoa" id="G28268.1:cds"/>
    </source>
</evidence>
<comment type="similarity">
    <text evidence="13">Belongs to the Nudix hydrolase family.</text>
</comment>
<proteinExistence type="inferred from homology"/>
<dbReference type="FunFam" id="3.90.79.10:FF:000016">
    <property type="entry name" value="ADP-sugar pyrophosphatase isoform X1"/>
    <property type="match status" value="1"/>
</dbReference>
<dbReference type="GO" id="GO:0017110">
    <property type="term" value="F:nucleoside diphosphate phosphatase activity"/>
    <property type="evidence" value="ECO:0007669"/>
    <property type="project" value="UniProtKB-ARBA"/>
</dbReference>
<dbReference type="GO" id="GO:0047631">
    <property type="term" value="F:ADP-ribose diphosphatase activity"/>
    <property type="evidence" value="ECO:0007669"/>
    <property type="project" value="UniProtKB-EC"/>
</dbReference>
<dbReference type="Gene3D" id="3.90.79.10">
    <property type="entry name" value="Nucleoside Triphosphate Pyrophosphohydrolase"/>
    <property type="match status" value="1"/>
</dbReference>
<accession>A0A8W8LJ56</accession>
<name>A0A8W8LJ56_MAGGI</name>
<sequence length="271" mass="30225">MGLDDLWVITRGSIRGTGLSLETCEICPDKALCLYHMYRAVSLQPTQAAASSVLRLQQRTTSLRRVKLIQAFYTMASPNAAKFVKEEEVARGKWLSLNNITYTDPTGRERQWECVKRTTRQTDSADAVGIIAILKRMLKFDCIVLVLQYRPPMKCCTVEFPAGLVDAGESPETAAVRELYEETGYTASVKHVTPALCFDPGLGNTTVQLVTVEIDGNDEKNQNPQQKTEFIEVVLIPVDDLLQRLDDYAKSGYSVDSRVYSYALGLQPKTS</sequence>
<dbReference type="GO" id="GO:0005634">
    <property type="term" value="C:nucleus"/>
    <property type="evidence" value="ECO:0007669"/>
    <property type="project" value="TreeGrafter"/>
</dbReference>
<dbReference type="EC" id="3.6.1.13" evidence="1"/>
<dbReference type="InterPro" id="IPR020476">
    <property type="entry name" value="Nudix_hydrolase"/>
</dbReference>
<dbReference type="PANTHER" id="PTHR11839">
    <property type="entry name" value="UDP/ADP-SUGAR PYROPHOSPHATASE"/>
    <property type="match status" value="1"/>
</dbReference>
<dbReference type="AlphaFoldDB" id="A0A8W8LJ56"/>
<dbReference type="EC" id="3.6.1.58" evidence="7"/>
<dbReference type="PROSITE" id="PS51462">
    <property type="entry name" value="NUDIX"/>
    <property type="match status" value="1"/>
</dbReference>
<dbReference type="PRINTS" id="PR00502">
    <property type="entry name" value="NUDIXFAMILY"/>
</dbReference>
<evidence type="ECO:0000256" key="5">
    <source>
        <dbReference type="ARBA" id="ARBA00051819"/>
    </source>
</evidence>
<evidence type="ECO:0000256" key="6">
    <source>
        <dbReference type="ARBA" id="ARBA00065630"/>
    </source>
</evidence>
<organism evidence="15 16">
    <name type="scientific">Magallana gigas</name>
    <name type="common">Pacific oyster</name>
    <name type="synonym">Crassostrea gigas</name>
    <dbReference type="NCBI Taxonomy" id="29159"/>
    <lineage>
        <taxon>Eukaryota</taxon>
        <taxon>Metazoa</taxon>
        <taxon>Spiralia</taxon>
        <taxon>Lophotrochozoa</taxon>
        <taxon>Mollusca</taxon>
        <taxon>Bivalvia</taxon>
        <taxon>Autobranchia</taxon>
        <taxon>Pteriomorphia</taxon>
        <taxon>Ostreida</taxon>
        <taxon>Ostreoidea</taxon>
        <taxon>Ostreidae</taxon>
        <taxon>Magallana</taxon>
    </lineage>
</organism>
<reference evidence="15" key="1">
    <citation type="submission" date="2022-08" db="UniProtKB">
        <authorList>
            <consortium name="EnsemblMetazoa"/>
        </authorList>
    </citation>
    <scope>IDENTIFICATION</scope>
    <source>
        <strain evidence="15">05x7-T-G4-1.051#20</strain>
    </source>
</reference>
<comment type="subunit">
    <text evidence="6">Homodimer. Interacts with PARG.</text>
</comment>
<comment type="catalytic activity">
    <reaction evidence="5">
        <text>8-oxo-dGDP + H2O = 8-oxo-dGMP + phosphate + H(+)</text>
        <dbReference type="Rhea" id="RHEA:32063"/>
        <dbReference type="ChEBI" id="CHEBI:15377"/>
        <dbReference type="ChEBI" id="CHEBI:15378"/>
        <dbReference type="ChEBI" id="CHEBI:43474"/>
        <dbReference type="ChEBI" id="CHEBI:63224"/>
        <dbReference type="ChEBI" id="CHEBI:63715"/>
        <dbReference type="EC" id="3.6.1.58"/>
    </reaction>
</comment>
<dbReference type="InterPro" id="IPR015797">
    <property type="entry name" value="NUDIX_hydrolase-like_dom_sf"/>
</dbReference>
<evidence type="ECO:0000256" key="3">
    <source>
        <dbReference type="ARBA" id="ARBA00049546"/>
    </source>
</evidence>
<dbReference type="GO" id="GO:0019693">
    <property type="term" value="P:ribose phosphate metabolic process"/>
    <property type="evidence" value="ECO:0007669"/>
    <property type="project" value="TreeGrafter"/>
</dbReference>
<dbReference type="InterPro" id="IPR020084">
    <property type="entry name" value="NUDIX_hydrolase_CS"/>
</dbReference>
<dbReference type="PROSITE" id="PS00893">
    <property type="entry name" value="NUDIX_BOX"/>
    <property type="match status" value="1"/>
</dbReference>
<dbReference type="InterPro" id="IPR000086">
    <property type="entry name" value="NUDIX_hydrolase_dom"/>
</dbReference>
<dbReference type="CDD" id="cd18888">
    <property type="entry name" value="NUDIX_ADPRase_Nudt5"/>
    <property type="match status" value="1"/>
</dbReference>